<evidence type="ECO:0000313" key="2">
    <source>
        <dbReference type="EMBL" id="ASA23644.1"/>
    </source>
</evidence>
<dbReference type="RefSeq" id="WP_087917631.1">
    <property type="nucleotide sequence ID" value="NZ_CP021780.1"/>
</dbReference>
<dbReference type="AlphaFoldDB" id="A0A2Z2KCN5"/>
<gene>
    <name evidence="2" type="ORF">B9T62_24335</name>
</gene>
<sequence length="154" mass="15794">MSRFGKKLVVLGIWAGIGILLGMQFSGGSGVKVSELLPGTGPMPGVQSGQVQPSGSGQEVGGTAQGGQKYVYVPMVVDPATGAYTAVPVQPPAAGELPQQEAGNYSTLTPEQLLVPEEQSPTVDVLADKTAGLLQQASQKGIRWVVSLFDSAAE</sequence>
<feature type="compositionally biased region" description="Low complexity" evidence="1">
    <location>
        <begin position="44"/>
        <end position="57"/>
    </location>
</feature>
<protein>
    <submittedName>
        <fullName evidence="2">Uncharacterized protein</fullName>
    </submittedName>
</protein>
<organism evidence="2 3">
    <name type="scientific">Paenibacillus donghaensis</name>
    <dbReference type="NCBI Taxonomy" id="414771"/>
    <lineage>
        <taxon>Bacteria</taxon>
        <taxon>Bacillati</taxon>
        <taxon>Bacillota</taxon>
        <taxon>Bacilli</taxon>
        <taxon>Bacillales</taxon>
        <taxon>Paenibacillaceae</taxon>
        <taxon>Paenibacillus</taxon>
    </lineage>
</organism>
<dbReference type="OrthoDB" id="2659794at2"/>
<reference evidence="2 3" key="1">
    <citation type="submission" date="2017-06" db="EMBL/GenBank/DDBJ databases">
        <title>Complete genome sequence of Paenibacillus donghaensis KCTC 13049T isolated from East Sea sediment, South Korea.</title>
        <authorList>
            <person name="Jung B.K."/>
            <person name="Hong S.-J."/>
            <person name="Shin J.-H."/>
        </authorList>
    </citation>
    <scope>NUCLEOTIDE SEQUENCE [LARGE SCALE GENOMIC DNA]</scope>
    <source>
        <strain evidence="2 3">KCTC 13049</strain>
    </source>
</reference>
<evidence type="ECO:0000256" key="1">
    <source>
        <dbReference type="SAM" id="MobiDB-lite"/>
    </source>
</evidence>
<dbReference type="Proteomes" id="UP000249890">
    <property type="component" value="Chromosome"/>
</dbReference>
<evidence type="ECO:0000313" key="3">
    <source>
        <dbReference type="Proteomes" id="UP000249890"/>
    </source>
</evidence>
<feature type="region of interest" description="Disordered" evidence="1">
    <location>
        <begin position="36"/>
        <end position="63"/>
    </location>
</feature>
<dbReference type="KEGG" id="pdh:B9T62_24335"/>
<name>A0A2Z2KCN5_9BACL</name>
<proteinExistence type="predicted"/>
<keyword evidence="3" id="KW-1185">Reference proteome</keyword>
<accession>A0A2Z2KCN5</accession>
<dbReference type="EMBL" id="CP021780">
    <property type="protein sequence ID" value="ASA23644.1"/>
    <property type="molecule type" value="Genomic_DNA"/>
</dbReference>